<feature type="transmembrane region" description="Helical" evidence="10">
    <location>
        <begin position="116"/>
        <end position="136"/>
    </location>
</feature>
<evidence type="ECO:0000256" key="4">
    <source>
        <dbReference type="ARBA" id="ARBA00022989"/>
    </source>
</evidence>
<dbReference type="PROSITE" id="PS50262">
    <property type="entry name" value="G_PROTEIN_RECEP_F1_2"/>
    <property type="match status" value="1"/>
</dbReference>
<dbReference type="GeneID" id="103559853"/>
<dbReference type="InterPro" id="IPR017452">
    <property type="entry name" value="GPCR_Rhodpsn_7TM"/>
</dbReference>
<dbReference type="Proteomes" id="UP001652662">
    <property type="component" value="Chromosome X"/>
</dbReference>
<dbReference type="PANTHER" id="PTHR48018">
    <property type="entry name" value="OLFACTORY RECEPTOR"/>
    <property type="match status" value="1"/>
</dbReference>
<name>A0ABM2F848_EQUPR</name>
<feature type="transmembrane region" description="Helical" evidence="10">
    <location>
        <begin position="156"/>
        <end position="178"/>
    </location>
</feature>
<keyword evidence="4 10" id="KW-1133">Transmembrane helix</keyword>
<dbReference type="SUPFAM" id="SSF81321">
    <property type="entry name" value="Family A G protein-coupled receptor-like"/>
    <property type="match status" value="1"/>
</dbReference>
<dbReference type="InterPro" id="IPR000725">
    <property type="entry name" value="Olfact_rcpt"/>
</dbReference>
<evidence type="ECO:0000256" key="1">
    <source>
        <dbReference type="ARBA" id="ARBA00003929"/>
    </source>
</evidence>
<evidence type="ECO:0000256" key="7">
    <source>
        <dbReference type="ARBA" id="ARBA00023170"/>
    </source>
</evidence>
<evidence type="ECO:0000256" key="5">
    <source>
        <dbReference type="ARBA" id="ARBA00023040"/>
    </source>
</evidence>
<dbReference type="PRINTS" id="PR00245">
    <property type="entry name" value="OLFACTORYR"/>
</dbReference>
<comment type="similarity">
    <text evidence="9">Belongs to the G-protein coupled receptor 1 family.</text>
</comment>
<keyword evidence="7 9" id="KW-0675">Receptor</keyword>
<dbReference type="Gene3D" id="1.20.1070.10">
    <property type="entry name" value="Rhodopsin 7-helix transmembrane proteins"/>
    <property type="match status" value="1"/>
</dbReference>
<keyword evidence="8 9" id="KW-0807">Transducer</keyword>
<feature type="domain" description="G-protein coupled receptors family 1 profile" evidence="11">
    <location>
        <begin position="99"/>
        <end position="348"/>
    </location>
</feature>
<evidence type="ECO:0000256" key="6">
    <source>
        <dbReference type="ARBA" id="ARBA00023136"/>
    </source>
</evidence>
<evidence type="ECO:0000313" key="13">
    <source>
        <dbReference type="RefSeq" id="XP_008531882.2"/>
    </source>
</evidence>
<keyword evidence="12" id="KW-1185">Reference proteome</keyword>
<keyword evidence="10" id="KW-1003">Cell membrane</keyword>
<feature type="transmembrane region" description="Helical" evidence="10">
    <location>
        <begin position="198"/>
        <end position="216"/>
    </location>
</feature>
<dbReference type="Pfam" id="PF13853">
    <property type="entry name" value="7tm_4"/>
    <property type="match status" value="1"/>
</dbReference>
<proteinExistence type="inferred from homology"/>
<feature type="transmembrane region" description="Helical" evidence="10">
    <location>
        <begin position="84"/>
        <end position="109"/>
    </location>
</feature>
<feature type="transmembrane region" description="Helical" evidence="10">
    <location>
        <begin position="330"/>
        <end position="350"/>
    </location>
</feature>
<comment type="subcellular location">
    <subcellularLocation>
        <location evidence="10">Cell membrane</location>
        <topology evidence="10">Multi-pass membrane protein</topology>
    </subcellularLocation>
    <subcellularLocation>
        <location evidence="2">Membrane</location>
        <topology evidence="2">Multi-pass membrane protein</topology>
    </subcellularLocation>
</comment>
<dbReference type="PRINTS" id="PR00237">
    <property type="entry name" value="GPCRRHODOPSN"/>
</dbReference>
<evidence type="ECO:0000313" key="12">
    <source>
        <dbReference type="Proteomes" id="UP001652662"/>
    </source>
</evidence>
<dbReference type="PROSITE" id="PS00237">
    <property type="entry name" value="G_PROTEIN_RECEP_F1_1"/>
    <property type="match status" value="1"/>
</dbReference>
<dbReference type="CDD" id="cd15230">
    <property type="entry name" value="7tmA_OR5-like"/>
    <property type="match status" value="1"/>
</dbReference>
<feature type="transmembrane region" description="Helical" evidence="10">
    <location>
        <begin position="296"/>
        <end position="318"/>
    </location>
</feature>
<evidence type="ECO:0000256" key="2">
    <source>
        <dbReference type="ARBA" id="ARBA00004141"/>
    </source>
</evidence>
<comment type="function">
    <text evidence="1">Putative odorant or sperm cell receptor.</text>
</comment>
<evidence type="ECO:0000259" key="11">
    <source>
        <dbReference type="PROSITE" id="PS50262"/>
    </source>
</evidence>
<sequence length="378" mass="41947">MAQLTAPAILDVTAAQSLGSLFSASQGTSQEGRNFAILMILPTAQKWPNLERETCSGPMGAGNTSKLSEFFLVGLTNDPQLQSILFSLFTFIYAVTVVGNLGLLALIVVSPRLHTPMYFFLSNLSFLDFCYSSVTVPKMLMGFFSDCQTISFSGCVVQTSFFLIFAVTEFFLLASMAYDRYVAICNPLLYHIIMSPRLYLQLVAASYAVGLMNMMLLTSTTFHLTFCKSRVITHYFCDILPLLKLSCSDTHVLQLLLFACGGFNVSVSLPIVLVSYTCIFLAIIRIPSAQGKHKTFSTCASHLTAVSLYYGTTVFIYLRPSSEYLLGRHSLVSVFYTVVIPMINPMIYSLRNKDVKETFGNVLKKTSQFFSLPTPRFP</sequence>
<evidence type="ECO:0000256" key="9">
    <source>
        <dbReference type="RuleBase" id="RU000688"/>
    </source>
</evidence>
<evidence type="ECO:0000256" key="3">
    <source>
        <dbReference type="ARBA" id="ARBA00022692"/>
    </source>
</evidence>
<dbReference type="InterPro" id="IPR000276">
    <property type="entry name" value="GPCR_Rhodpsn"/>
</dbReference>
<evidence type="ECO:0000256" key="8">
    <source>
        <dbReference type="ARBA" id="ARBA00023224"/>
    </source>
</evidence>
<organism evidence="12 13">
    <name type="scientific">Equus przewalskii</name>
    <name type="common">Przewalski's horse</name>
    <name type="synonym">Equus caballus przewalskii</name>
    <dbReference type="NCBI Taxonomy" id="9798"/>
    <lineage>
        <taxon>Eukaryota</taxon>
        <taxon>Metazoa</taxon>
        <taxon>Chordata</taxon>
        <taxon>Craniata</taxon>
        <taxon>Vertebrata</taxon>
        <taxon>Euteleostomi</taxon>
        <taxon>Mammalia</taxon>
        <taxon>Eutheria</taxon>
        <taxon>Laurasiatheria</taxon>
        <taxon>Perissodactyla</taxon>
        <taxon>Equidae</taxon>
        <taxon>Equus</taxon>
    </lineage>
</organism>
<evidence type="ECO:0000256" key="10">
    <source>
        <dbReference type="RuleBase" id="RU363047"/>
    </source>
</evidence>
<protein>
    <recommendedName>
        <fullName evidence="10">Olfactory receptor</fullName>
    </recommendedName>
</protein>
<reference evidence="13" key="1">
    <citation type="submission" date="2025-08" db="UniProtKB">
        <authorList>
            <consortium name="RefSeq"/>
        </authorList>
    </citation>
    <scope>IDENTIFICATION</scope>
    <source>
        <tissue evidence="13">Blood</tissue>
    </source>
</reference>
<keyword evidence="3 9" id="KW-0812">Transmembrane</keyword>
<gene>
    <name evidence="13" type="primary">LOC103559853</name>
</gene>
<keyword evidence="6 10" id="KW-0472">Membrane</keyword>
<keyword evidence="10" id="KW-0716">Sensory transduction</keyword>
<keyword evidence="5 9" id="KW-0297">G-protein coupled receptor</keyword>
<dbReference type="RefSeq" id="XP_008531882.2">
    <property type="nucleotide sequence ID" value="XM_008533660.2"/>
</dbReference>
<feature type="transmembrane region" description="Helical" evidence="10">
    <location>
        <begin position="255"/>
        <end position="284"/>
    </location>
</feature>
<keyword evidence="10" id="KW-0552">Olfaction</keyword>
<accession>A0ABM2F848</accession>